<dbReference type="InterPro" id="IPR049174">
    <property type="entry name" value="Beta-AFase-like"/>
</dbReference>
<gene>
    <name evidence="4" type="ORF">KSB_47430</name>
</gene>
<accession>A0ABQ3UU89</accession>
<dbReference type="Pfam" id="PF20736">
    <property type="entry name" value="Glyco_hydro127M"/>
    <property type="match status" value="1"/>
</dbReference>
<dbReference type="Pfam" id="PF20737">
    <property type="entry name" value="Glyco_hydro127C"/>
    <property type="match status" value="1"/>
</dbReference>
<dbReference type="InterPro" id="IPR049049">
    <property type="entry name" value="Beta-AFase-like_GH127_C"/>
</dbReference>
<comment type="caution">
    <text evidence="4">The sequence shown here is derived from an EMBL/GenBank/DDBJ whole genome shotgun (WGS) entry which is preliminary data.</text>
</comment>
<dbReference type="PANTHER" id="PTHR43465:SF2">
    <property type="entry name" value="DUF1680 DOMAIN PROTEIN (AFU_ORTHOLOGUE AFUA_1G08910)"/>
    <property type="match status" value="1"/>
</dbReference>
<feature type="domain" description="Non-reducing end beta-L-arabinofuranosidase-like GH127 C-terminal" evidence="3">
    <location>
        <begin position="520"/>
        <end position="634"/>
    </location>
</feature>
<dbReference type="PANTHER" id="PTHR43465">
    <property type="entry name" value="DUF1680 DOMAIN PROTEIN (AFU_ORTHOLOGUE AFUA_1G08910)"/>
    <property type="match status" value="1"/>
</dbReference>
<proteinExistence type="predicted"/>
<feature type="domain" description="Non-reducing end beta-L-arabinofuranosidase-like GH127 catalytic" evidence="1">
    <location>
        <begin position="35"/>
        <end position="409"/>
    </location>
</feature>
<dbReference type="Pfam" id="PF07944">
    <property type="entry name" value="Beta-AFase-like_GH127_cat"/>
    <property type="match status" value="1"/>
</dbReference>
<evidence type="ECO:0000313" key="4">
    <source>
        <dbReference type="EMBL" id="GHO56268.1"/>
    </source>
</evidence>
<dbReference type="EMBL" id="BNJG01000002">
    <property type="protein sequence ID" value="GHO56268.1"/>
    <property type="molecule type" value="Genomic_DNA"/>
</dbReference>
<feature type="domain" description="Non-reducing end beta-L-arabinofuranosidase-like GH127 middle" evidence="2">
    <location>
        <begin position="420"/>
        <end position="517"/>
    </location>
</feature>
<dbReference type="InterPro" id="IPR049046">
    <property type="entry name" value="Beta-AFase-like_GH127_middle"/>
</dbReference>
<evidence type="ECO:0000259" key="3">
    <source>
        <dbReference type="Pfam" id="PF20737"/>
    </source>
</evidence>
<reference evidence="4 5" key="1">
    <citation type="journal article" date="2021" name="Int. J. Syst. Evol. Microbiol.">
        <title>Reticulibacter mediterranei gen. nov., sp. nov., within the new family Reticulibacteraceae fam. nov., and Ktedonospora formicarum gen. nov., sp. nov., Ktedonobacter robiniae sp. nov., Dictyobacter formicarum sp. nov. and Dictyobacter arantiisoli sp. nov., belonging to the class Ktedonobacteria.</title>
        <authorList>
            <person name="Yabe S."/>
            <person name="Zheng Y."/>
            <person name="Wang C.M."/>
            <person name="Sakai Y."/>
            <person name="Abe K."/>
            <person name="Yokota A."/>
            <person name="Donadio S."/>
            <person name="Cavaletti L."/>
            <person name="Monciardini P."/>
        </authorList>
    </citation>
    <scope>NUCLEOTIDE SEQUENCE [LARGE SCALE GENOMIC DNA]</scope>
    <source>
        <strain evidence="4 5">SOSP1-30</strain>
    </source>
</reference>
<evidence type="ECO:0008006" key="6">
    <source>
        <dbReference type="Google" id="ProtNLM"/>
    </source>
</evidence>
<keyword evidence="5" id="KW-1185">Reference proteome</keyword>
<dbReference type="InterPro" id="IPR012878">
    <property type="entry name" value="Beta-AFase-like_GH127_cat"/>
</dbReference>
<dbReference type="Proteomes" id="UP000654345">
    <property type="component" value="Unassembled WGS sequence"/>
</dbReference>
<evidence type="ECO:0000259" key="2">
    <source>
        <dbReference type="Pfam" id="PF20736"/>
    </source>
</evidence>
<evidence type="ECO:0000313" key="5">
    <source>
        <dbReference type="Proteomes" id="UP000654345"/>
    </source>
</evidence>
<dbReference type="RefSeq" id="WP_201372815.1">
    <property type="nucleotide sequence ID" value="NZ_BNJG01000002.1"/>
</dbReference>
<dbReference type="InterPro" id="IPR008928">
    <property type="entry name" value="6-hairpin_glycosidase_sf"/>
</dbReference>
<name>A0ABQ3UU89_9CHLR</name>
<protein>
    <recommendedName>
        <fullName evidence="6">Glycoside hydrolase family 127 protein</fullName>
    </recommendedName>
</protein>
<sequence length="638" mass="72079">MTLRQTESHPHLHEPFVVDTTYSPQARLHPLHLRQVRLQDRFWEPRRQINRTITLPSQYQQCVQTGRLDNFRRAAGQIEGPFQGRFFNDSDVYKWVEAVAWTLAAEKDEKLEALVDEVIGLIAAAQGEDGYLNTYFTFENADKRWTDLQVMHELYCAGHLIQAAVAHHRATGKTTLLDVATRFADSIDSVFGPGKRPGTCGHPEIEMALVELARDTDEERYLKLAQFFIDNRGQQPPIISGKTYYQDHAPFRQQDEVVGHAVRALYLYAGATDVYTETGEQALLHAINALWADLQQHKVYVTGGVGSRYDGEAVGESYELPNDQAYTETCAAIAHIMWAWRLLLLTGNALYADAMELTLYNGMLAGISLDGESYFYQNPLADRGRHRRQPWFGTACCPPNVARLLASLPGYIYTTSDADLWVHLYTSSEANVRLPQGSVLKCKQTSNYPWDGKIKLSIKPEQANTTFGLNLRIPAWAHGATVSVNGERLAPPIQPGSYCRIERTWQPGDQVELVLPLVMRAVTSHPYISNNNGRVALLRGPLVYCVEQADHEADVWDLYLPKDFQWSEHYAENLLGGVVTAQTLAFARTDTDWQQQLYRTYGEEQPTYAPATLTAIPYYAWANREAGPMQVWLPIKPD</sequence>
<organism evidence="4 5">
    <name type="scientific">Ktedonobacter robiniae</name>
    <dbReference type="NCBI Taxonomy" id="2778365"/>
    <lineage>
        <taxon>Bacteria</taxon>
        <taxon>Bacillati</taxon>
        <taxon>Chloroflexota</taxon>
        <taxon>Ktedonobacteria</taxon>
        <taxon>Ktedonobacterales</taxon>
        <taxon>Ktedonobacteraceae</taxon>
        <taxon>Ktedonobacter</taxon>
    </lineage>
</organism>
<dbReference type="SUPFAM" id="SSF48208">
    <property type="entry name" value="Six-hairpin glycosidases"/>
    <property type="match status" value="1"/>
</dbReference>
<evidence type="ECO:0000259" key="1">
    <source>
        <dbReference type="Pfam" id="PF07944"/>
    </source>
</evidence>